<dbReference type="Proteomes" id="UP001642409">
    <property type="component" value="Unassembled WGS sequence"/>
</dbReference>
<dbReference type="EMBL" id="CAXDID020000002">
    <property type="protein sequence ID" value="CAL5971398.1"/>
    <property type="molecule type" value="Genomic_DNA"/>
</dbReference>
<keyword evidence="2" id="KW-1185">Reference proteome</keyword>
<comment type="caution">
    <text evidence="1">The sequence shown here is derived from an EMBL/GenBank/DDBJ whole genome shotgun (WGS) entry which is preliminary data.</text>
</comment>
<reference evidence="1 2" key="1">
    <citation type="submission" date="2024-07" db="EMBL/GenBank/DDBJ databases">
        <authorList>
            <person name="Akdeniz Z."/>
        </authorList>
    </citation>
    <scope>NUCLEOTIDE SEQUENCE [LARGE SCALE GENOMIC DNA]</scope>
</reference>
<protein>
    <submittedName>
        <fullName evidence="1">Hypothetical_protein</fullName>
    </submittedName>
</protein>
<accession>A0ABP1GJC8</accession>
<evidence type="ECO:0000313" key="1">
    <source>
        <dbReference type="EMBL" id="CAL5971398.1"/>
    </source>
</evidence>
<evidence type="ECO:0000313" key="2">
    <source>
        <dbReference type="Proteomes" id="UP001642409"/>
    </source>
</evidence>
<name>A0ABP1GJC8_9EUKA</name>
<proteinExistence type="predicted"/>
<sequence length="128" mass="15035">MEEYFNWSAGSTMFPSNFLNHLVHVVYSSCVVKPTNKRQKTEKDVITRQKMKRRQKISNAMHVKNQITFQTFSRYLPLTVTKILSSQTKSAIHMVSLVFQKTNRIQQRILGFLRFSCVLPQYGDVFQQ</sequence>
<gene>
    <name evidence="1" type="ORF">HINF_LOCUS1338</name>
</gene>
<organism evidence="1 2">
    <name type="scientific">Hexamita inflata</name>
    <dbReference type="NCBI Taxonomy" id="28002"/>
    <lineage>
        <taxon>Eukaryota</taxon>
        <taxon>Metamonada</taxon>
        <taxon>Diplomonadida</taxon>
        <taxon>Hexamitidae</taxon>
        <taxon>Hexamitinae</taxon>
        <taxon>Hexamita</taxon>
    </lineage>
</organism>